<protein>
    <submittedName>
        <fullName evidence="2">BUG/TctC family periplasmic protein</fullName>
    </submittedName>
</protein>
<organism evidence="2">
    <name type="scientific">uncultured Craurococcus sp</name>
    <dbReference type="NCBI Taxonomy" id="1135998"/>
    <lineage>
        <taxon>Bacteria</taxon>
        <taxon>Pseudomonadati</taxon>
        <taxon>Pseudomonadota</taxon>
        <taxon>Alphaproteobacteria</taxon>
        <taxon>Acetobacterales</taxon>
        <taxon>Acetobacteraceae</taxon>
        <taxon>Craurococcus</taxon>
        <taxon>environmental samples</taxon>
    </lineage>
</organism>
<dbReference type="AlphaFoldDB" id="A0A6J4JRT3"/>
<feature type="compositionally biased region" description="Basic residues" evidence="1">
    <location>
        <begin position="211"/>
        <end position="223"/>
    </location>
</feature>
<name>A0A6J4JRT3_9PROT</name>
<sequence>ASPQPARPRRREPRHPRPRPGLAGRAQHPHHRPRRRRRQPGHRRPPPRPPPDRCARPERCRREPARRRQQHRLRGRVARPAGRLHAARRLRQPLHQPHPLPRPQLRPGGGLRARCPRGPRAADPRRPRRQQRRDAGGFPRRHPPRADRGRHARQWQPRPSPWRADPGRGGGALDAHPLSRRGAGGERPARRQPAGGDDQYRRGDGPCPGRAHARPLRLQRRARQGPARGPDPRRGRHDRRRGGWLARHRRPARHGPCHRRPPQCGDRPGRGQARGRRTHRRPRPRAGEGEPGGPRHPHPRRCRSLGRDHPPRPHPAGL</sequence>
<feature type="compositionally biased region" description="Basic residues" evidence="1">
    <location>
        <begin position="7"/>
        <end position="18"/>
    </location>
</feature>
<feature type="compositionally biased region" description="Basic residues" evidence="1">
    <location>
        <begin position="64"/>
        <end position="77"/>
    </location>
</feature>
<feature type="compositionally biased region" description="Basic residues" evidence="1">
    <location>
        <begin position="273"/>
        <end position="284"/>
    </location>
</feature>
<dbReference type="EMBL" id="CADCTD010000178">
    <property type="protein sequence ID" value="CAA9285875.1"/>
    <property type="molecule type" value="Genomic_DNA"/>
</dbReference>
<proteinExistence type="predicted"/>
<feature type="compositionally biased region" description="Basic residues" evidence="1">
    <location>
        <begin position="295"/>
        <end position="304"/>
    </location>
</feature>
<feature type="compositionally biased region" description="Basic and acidic residues" evidence="1">
    <location>
        <begin position="50"/>
        <end position="63"/>
    </location>
</feature>
<feature type="compositionally biased region" description="Basic residues" evidence="1">
    <location>
        <begin position="27"/>
        <end position="46"/>
    </location>
</feature>
<evidence type="ECO:0000313" key="2">
    <source>
        <dbReference type="EMBL" id="CAA9285875.1"/>
    </source>
</evidence>
<feature type="non-terminal residue" evidence="2">
    <location>
        <position position="1"/>
    </location>
</feature>
<reference evidence="2" key="1">
    <citation type="submission" date="2020-02" db="EMBL/GenBank/DDBJ databases">
        <authorList>
            <person name="Meier V. D."/>
        </authorList>
    </citation>
    <scope>NUCLEOTIDE SEQUENCE</scope>
    <source>
        <strain evidence="2">AVDCRST_MAG27</strain>
    </source>
</reference>
<evidence type="ECO:0000256" key="1">
    <source>
        <dbReference type="SAM" id="MobiDB-lite"/>
    </source>
</evidence>
<feature type="non-terminal residue" evidence="2">
    <location>
        <position position="318"/>
    </location>
</feature>
<feature type="compositionally biased region" description="Basic residues" evidence="1">
    <location>
        <begin position="234"/>
        <end position="261"/>
    </location>
</feature>
<gene>
    <name evidence="2" type="ORF">AVDCRST_MAG27-4481</name>
</gene>
<accession>A0A6J4JRT3</accession>
<feature type="region of interest" description="Disordered" evidence="1">
    <location>
        <begin position="1"/>
        <end position="318"/>
    </location>
</feature>